<dbReference type="GO" id="GO:0055085">
    <property type="term" value="P:transmembrane transport"/>
    <property type="evidence" value="ECO:0007669"/>
    <property type="project" value="InterPro"/>
</dbReference>
<dbReference type="GO" id="GO:0005886">
    <property type="term" value="C:plasma membrane"/>
    <property type="evidence" value="ECO:0007669"/>
    <property type="project" value="UniProtKB-SubCell"/>
</dbReference>
<feature type="transmembrane region" description="Helical" evidence="7">
    <location>
        <begin position="256"/>
        <end position="279"/>
    </location>
</feature>
<dbReference type="EMBL" id="FLOB01000005">
    <property type="protein sequence ID" value="SBS32566.1"/>
    <property type="molecule type" value="Genomic_DNA"/>
</dbReference>
<dbReference type="STRING" id="1792290.MSP8886_02475"/>
<keyword evidence="3" id="KW-1003">Cell membrane</keyword>
<dbReference type="SUPFAM" id="SSF161098">
    <property type="entry name" value="MetI-like"/>
    <property type="match status" value="1"/>
</dbReference>
<feature type="transmembrane region" description="Helical" evidence="7">
    <location>
        <begin position="140"/>
        <end position="165"/>
    </location>
</feature>
<evidence type="ECO:0000313" key="9">
    <source>
        <dbReference type="EMBL" id="SBS32566.1"/>
    </source>
</evidence>
<feature type="transmembrane region" description="Helical" evidence="7">
    <location>
        <begin position="28"/>
        <end position="50"/>
    </location>
</feature>
<evidence type="ECO:0000256" key="6">
    <source>
        <dbReference type="ARBA" id="ARBA00023136"/>
    </source>
</evidence>
<gene>
    <name evidence="9" type="primary">gsiD_2</name>
    <name evidence="9" type="ORF">MSP8886_02475</name>
</gene>
<name>A0A1A8TIH6_9GAMM</name>
<evidence type="ECO:0000256" key="2">
    <source>
        <dbReference type="ARBA" id="ARBA00022448"/>
    </source>
</evidence>
<evidence type="ECO:0000256" key="7">
    <source>
        <dbReference type="RuleBase" id="RU363032"/>
    </source>
</evidence>
<keyword evidence="5 7" id="KW-1133">Transmembrane helix</keyword>
<dbReference type="PANTHER" id="PTHR43386:SF25">
    <property type="entry name" value="PEPTIDE ABC TRANSPORTER PERMEASE PROTEIN"/>
    <property type="match status" value="1"/>
</dbReference>
<protein>
    <submittedName>
        <fullName evidence="9">Glutathione transport system permease protein GsiD</fullName>
    </submittedName>
</protein>
<keyword evidence="4 7" id="KW-0812">Transmembrane</keyword>
<keyword evidence="6 7" id="KW-0472">Membrane</keyword>
<dbReference type="Pfam" id="PF00528">
    <property type="entry name" value="BPD_transp_1"/>
    <property type="match status" value="1"/>
</dbReference>
<organism evidence="9 10">
    <name type="scientific">Marinomonas spartinae</name>
    <dbReference type="NCBI Taxonomy" id="1792290"/>
    <lineage>
        <taxon>Bacteria</taxon>
        <taxon>Pseudomonadati</taxon>
        <taxon>Pseudomonadota</taxon>
        <taxon>Gammaproteobacteria</taxon>
        <taxon>Oceanospirillales</taxon>
        <taxon>Oceanospirillaceae</taxon>
        <taxon>Marinomonas</taxon>
    </lineage>
</organism>
<keyword evidence="10" id="KW-1185">Reference proteome</keyword>
<accession>A0A1A8TIH6</accession>
<feature type="transmembrane region" description="Helical" evidence="7">
    <location>
        <begin position="94"/>
        <end position="119"/>
    </location>
</feature>
<evidence type="ECO:0000313" key="10">
    <source>
        <dbReference type="Proteomes" id="UP000092544"/>
    </source>
</evidence>
<dbReference type="Proteomes" id="UP000092544">
    <property type="component" value="Unassembled WGS sequence"/>
</dbReference>
<dbReference type="PROSITE" id="PS50928">
    <property type="entry name" value="ABC_TM1"/>
    <property type="match status" value="1"/>
</dbReference>
<feature type="domain" description="ABC transmembrane type-1" evidence="8">
    <location>
        <begin position="90"/>
        <end position="279"/>
    </location>
</feature>
<dbReference type="OrthoDB" id="9805884at2"/>
<evidence type="ECO:0000256" key="4">
    <source>
        <dbReference type="ARBA" id="ARBA00022692"/>
    </source>
</evidence>
<dbReference type="CDD" id="cd06261">
    <property type="entry name" value="TM_PBP2"/>
    <property type="match status" value="1"/>
</dbReference>
<evidence type="ECO:0000259" key="8">
    <source>
        <dbReference type="PROSITE" id="PS50928"/>
    </source>
</evidence>
<reference evidence="9 10" key="1">
    <citation type="submission" date="2016-06" db="EMBL/GenBank/DDBJ databases">
        <authorList>
            <person name="Kjaerup R.B."/>
            <person name="Dalgaard T.S."/>
            <person name="Juul-Madsen H.R."/>
        </authorList>
    </citation>
    <scope>NUCLEOTIDE SEQUENCE [LARGE SCALE GENOMIC DNA]</scope>
    <source>
        <strain evidence="9 10">CECT 8886</strain>
    </source>
</reference>
<evidence type="ECO:0000256" key="3">
    <source>
        <dbReference type="ARBA" id="ARBA00022475"/>
    </source>
</evidence>
<keyword evidence="2 7" id="KW-0813">Transport</keyword>
<dbReference type="InterPro" id="IPR035906">
    <property type="entry name" value="MetI-like_sf"/>
</dbReference>
<dbReference type="PANTHER" id="PTHR43386">
    <property type="entry name" value="OLIGOPEPTIDE TRANSPORT SYSTEM PERMEASE PROTEIN APPC"/>
    <property type="match status" value="1"/>
</dbReference>
<proteinExistence type="inferred from homology"/>
<dbReference type="InterPro" id="IPR050366">
    <property type="entry name" value="BP-dependent_transpt_permease"/>
</dbReference>
<dbReference type="AlphaFoldDB" id="A0A1A8TIH6"/>
<dbReference type="Gene3D" id="1.10.3720.10">
    <property type="entry name" value="MetI-like"/>
    <property type="match status" value="1"/>
</dbReference>
<evidence type="ECO:0000256" key="1">
    <source>
        <dbReference type="ARBA" id="ARBA00004651"/>
    </source>
</evidence>
<comment type="similarity">
    <text evidence="7">Belongs to the binding-protein-dependent transport system permease family.</text>
</comment>
<evidence type="ECO:0000256" key="5">
    <source>
        <dbReference type="ARBA" id="ARBA00022989"/>
    </source>
</evidence>
<sequence>MNTHTPSTTTVESTQKASFSSRFHVRSISGLIGLILVGFWLVISVIGPMLSPYPPNDFVSNTVFGPMSMKHLFGTDYLGRDIFSRVLAGTPYTIGVALAATVAACLAGVISGLVAAAATSWVDMTISRTQDALISIPSKMFALIMVASFGSSVPILILTAAIAYMPGSFRIARSLAVNVMTLDYVQVARLRGESMPYIIFKEVLPNMFRPVLTDFGLRFVFIVLLLSAMSFLGLGIQPPEADWGSLVRENIGGLSSGAPAVIMPAIAIATLTIGVNLLIDSIGSKSVQH</sequence>
<feature type="transmembrane region" description="Helical" evidence="7">
    <location>
        <begin position="211"/>
        <end position="236"/>
    </location>
</feature>
<comment type="subcellular location">
    <subcellularLocation>
        <location evidence="1 7">Cell membrane</location>
        <topology evidence="1 7">Multi-pass membrane protein</topology>
    </subcellularLocation>
</comment>
<dbReference type="InterPro" id="IPR000515">
    <property type="entry name" value="MetI-like"/>
</dbReference>
<dbReference type="RefSeq" id="WP_067016814.1">
    <property type="nucleotide sequence ID" value="NZ_FLOB01000005.1"/>
</dbReference>